<evidence type="ECO:0000256" key="3">
    <source>
        <dbReference type="ARBA" id="ARBA00023082"/>
    </source>
</evidence>
<comment type="caution">
    <text evidence="7">The sequence shown here is derived from an EMBL/GenBank/DDBJ whole genome shotgun (WGS) entry which is preliminary data.</text>
</comment>
<sequence length="196" mass="23022">MTKQMYQNTEDERLFDSLQRGNKKAFNTFFLRYYPVLCAYATQFVGMNDAEELIQDMMVGIWERRKEIVVDSSLNGYLFRAVKNKCINHIEKLRLHEQVHSFIAGNWQSQFEDPDFYIVEELTQKIEEALAKLPETYREAFVMNRIDGKTYNEIAEALGMSSKTIDYRIQQALKSLRVELKDYLPLVLILIGDNIV</sequence>
<dbReference type="GO" id="GO:0016987">
    <property type="term" value="F:sigma factor activity"/>
    <property type="evidence" value="ECO:0007669"/>
    <property type="project" value="UniProtKB-KW"/>
</dbReference>
<feature type="domain" description="RNA polymerase sigma factor 70 region 4 type 2" evidence="6">
    <location>
        <begin position="124"/>
        <end position="176"/>
    </location>
</feature>
<keyword evidence="2" id="KW-0805">Transcription regulation</keyword>
<dbReference type="PATRIC" id="fig|1203610.3.peg.1261"/>
<dbReference type="SUPFAM" id="SSF88659">
    <property type="entry name" value="Sigma3 and sigma4 domains of RNA polymerase sigma factors"/>
    <property type="match status" value="1"/>
</dbReference>
<organism evidence="7 8">
    <name type="scientific">Parabacteroides gordonii MS-1 = DSM 23371</name>
    <dbReference type="NCBI Taxonomy" id="1203610"/>
    <lineage>
        <taxon>Bacteria</taxon>
        <taxon>Pseudomonadati</taxon>
        <taxon>Bacteroidota</taxon>
        <taxon>Bacteroidia</taxon>
        <taxon>Bacteroidales</taxon>
        <taxon>Tannerellaceae</taxon>
        <taxon>Parabacteroides</taxon>
    </lineage>
</organism>
<dbReference type="Pfam" id="PF04542">
    <property type="entry name" value="Sigma70_r2"/>
    <property type="match status" value="1"/>
</dbReference>
<dbReference type="InterPro" id="IPR039425">
    <property type="entry name" value="RNA_pol_sigma-70-like"/>
</dbReference>
<evidence type="ECO:0000313" key="8">
    <source>
        <dbReference type="Proteomes" id="UP000033035"/>
    </source>
</evidence>
<dbReference type="GO" id="GO:0006352">
    <property type="term" value="P:DNA-templated transcription initiation"/>
    <property type="evidence" value="ECO:0007669"/>
    <property type="project" value="InterPro"/>
</dbReference>
<dbReference type="Gene3D" id="1.10.1740.10">
    <property type="match status" value="1"/>
</dbReference>
<dbReference type="CDD" id="cd06171">
    <property type="entry name" value="Sigma70_r4"/>
    <property type="match status" value="1"/>
</dbReference>
<evidence type="ECO:0000256" key="4">
    <source>
        <dbReference type="ARBA" id="ARBA00023163"/>
    </source>
</evidence>
<dbReference type="HOGENOM" id="CLU_047691_4_3_10"/>
<accession>A0A0F5JKM4</accession>
<gene>
    <name evidence="7" type="ORF">HMPREF1536_01237</name>
</gene>
<dbReference type="GO" id="GO:0003677">
    <property type="term" value="F:DNA binding"/>
    <property type="evidence" value="ECO:0007669"/>
    <property type="project" value="InterPro"/>
</dbReference>
<dbReference type="InterPro" id="IPR014284">
    <property type="entry name" value="RNA_pol_sigma-70_dom"/>
</dbReference>
<dbReference type="InterPro" id="IPR013249">
    <property type="entry name" value="RNA_pol_sigma70_r4_t2"/>
</dbReference>
<feature type="domain" description="RNA polymerase sigma-70 region 2" evidence="5">
    <location>
        <begin position="30"/>
        <end position="94"/>
    </location>
</feature>
<dbReference type="PANTHER" id="PTHR43133">
    <property type="entry name" value="RNA POLYMERASE ECF-TYPE SIGMA FACTO"/>
    <property type="match status" value="1"/>
</dbReference>
<dbReference type="RefSeq" id="WP_028727700.1">
    <property type="nucleotide sequence ID" value="NZ_AUAE01000018.1"/>
</dbReference>
<protein>
    <submittedName>
        <fullName evidence="7">RNA polymerase sigma-70 factor</fullName>
    </submittedName>
</protein>
<dbReference type="NCBIfam" id="TIGR02937">
    <property type="entry name" value="sigma70-ECF"/>
    <property type="match status" value="1"/>
</dbReference>
<dbReference type="Pfam" id="PF08281">
    <property type="entry name" value="Sigma70_r4_2"/>
    <property type="match status" value="1"/>
</dbReference>
<name>A0A0F5JKM4_9BACT</name>
<comment type="similarity">
    <text evidence="1">Belongs to the sigma-70 factor family. ECF subfamily.</text>
</comment>
<keyword evidence="8" id="KW-1185">Reference proteome</keyword>
<evidence type="ECO:0000259" key="6">
    <source>
        <dbReference type="Pfam" id="PF08281"/>
    </source>
</evidence>
<keyword evidence="3" id="KW-0731">Sigma factor</keyword>
<dbReference type="InterPro" id="IPR014327">
    <property type="entry name" value="RNA_pol_sigma70_bacteroid"/>
</dbReference>
<dbReference type="PANTHER" id="PTHR43133:SF46">
    <property type="entry name" value="RNA POLYMERASE SIGMA-70 FACTOR ECF SUBFAMILY"/>
    <property type="match status" value="1"/>
</dbReference>
<dbReference type="SUPFAM" id="SSF88946">
    <property type="entry name" value="Sigma2 domain of RNA polymerase sigma factors"/>
    <property type="match status" value="1"/>
</dbReference>
<dbReference type="InterPro" id="IPR036388">
    <property type="entry name" value="WH-like_DNA-bd_sf"/>
</dbReference>
<evidence type="ECO:0000256" key="2">
    <source>
        <dbReference type="ARBA" id="ARBA00023015"/>
    </source>
</evidence>
<dbReference type="InterPro" id="IPR013325">
    <property type="entry name" value="RNA_pol_sigma_r2"/>
</dbReference>
<dbReference type="AlphaFoldDB" id="A0A0F5JKM4"/>
<dbReference type="InterPro" id="IPR007627">
    <property type="entry name" value="RNA_pol_sigma70_r2"/>
</dbReference>
<dbReference type="Gene3D" id="1.10.10.10">
    <property type="entry name" value="Winged helix-like DNA-binding domain superfamily/Winged helix DNA-binding domain"/>
    <property type="match status" value="1"/>
</dbReference>
<keyword evidence="4" id="KW-0804">Transcription</keyword>
<dbReference type="Proteomes" id="UP000033035">
    <property type="component" value="Unassembled WGS sequence"/>
</dbReference>
<proteinExistence type="inferred from homology"/>
<evidence type="ECO:0000259" key="5">
    <source>
        <dbReference type="Pfam" id="PF04542"/>
    </source>
</evidence>
<evidence type="ECO:0000313" key="7">
    <source>
        <dbReference type="EMBL" id="KKB58361.1"/>
    </source>
</evidence>
<dbReference type="NCBIfam" id="TIGR02985">
    <property type="entry name" value="Sig70_bacteroi1"/>
    <property type="match status" value="1"/>
</dbReference>
<dbReference type="InterPro" id="IPR013324">
    <property type="entry name" value="RNA_pol_sigma_r3/r4-like"/>
</dbReference>
<dbReference type="EMBL" id="AQHW01000009">
    <property type="protein sequence ID" value="KKB58361.1"/>
    <property type="molecule type" value="Genomic_DNA"/>
</dbReference>
<reference evidence="7 8" key="1">
    <citation type="submission" date="2013-04" db="EMBL/GenBank/DDBJ databases">
        <title>The Genome Sequence of Parabacteroides gordonii DSM 23371.</title>
        <authorList>
            <consortium name="The Broad Institute Genomics Platform"/>
            <person name="Earl A."/>
            <person name="Ward D."/>
            <person name="Feldgarden M."/>
            <person name="Gevers D."/>
            <person name="Martens E."/>
            <person name="Sakamoto M."/>
            <person name="Benno Y."/>
            <person name="Suzuki N."/>
            <person name="Matsunaga N."/>
            <person name="Koshihara K."/>
            <person name="Seki M."/>
            <person name="Komiya H."/>
            <person name="Walker B."/>
            <person name="Young S."/>
            <person name="Zeng Q."/>
            <person name="Gargeya S."/>
            <person name="Fitzgerald M."/>
            <person name="Haas B."/>
            <person name="Abouelleil A."/>
            <person name="Allen A.W."/>
            <person name="Alvarado L."/>
            <person name="Arachchi H.M."/>
            <person name="Berlin A.M."/>
            <person name="Chapman S.B."/>
            <person name="Gainer-Dewar J."/>
            <person name="Goldberg J."/>
            <person name="Griggs A."/>
            <person name="Gujja S."/>
            <person name="Hansen M."/>
            <person name="Howarth C."/>
            <person name="Imamovic A."/>
            <person name="Ireland A."/>
            <person name="Larimer J."/>
            <person name="McCowan C."/>
            <person name="Murphy C."/>
            <person name="Pearson M."/>
            <person name="Poon T.W."/>
            <person name="Priest M."/>
            <person name="Roberts A."/>
            <person name="Saif S."/>
            <person name="Shea T."/>
            <person name="Sisk P."/>
            <person name="Sykes S."/>
            <person name="Wortman J."/>
            <person name="Nusbaum C."/>
            <person name="Birren B."/>
        </authorList>
    </citation>
    <scope>NUCLEOTIDE SEQUENCE [LARGE SCALE GENOMIC DNA]</scope>
    <source>
        <strain evidence="7 8">MS-1</strain>
    </source>
</reference>
<dbReference type="STRING" id="1203610.HMPREF1536_01237"/>
<evidence type="ECO:0000256" key="1">
    <source>
        <dbReference type="ARBA" id="ARBA00010641"/>
    </source>
</evidence>